<sequence>MSDLPPRGRGARPPGAVSRSRCGGDSGSAPPAIPPSVAGSSSFGGDASPISPDPTSTRATYSTVVLARSHHTSPCRRSRSTTGSAHLSADESDSGTAHPQEMEVEGTQGGEEVLRDPSVDLLLGQYALKFRDTVEDLPGDLEVLTTSIAKATDWVLQAVHHDLLSIDGGDAFVAQMTSFVNAVMATDFSRIRGPGELDNFSLASLLEAETSSKDEPTIHPAPVFRPPPPAACGPLDEGVIDVGAPPNVLMQALDDLGHLASPSRIPASKKHKGVNRPVPPPPQKKSKVAYSRPAPSNDVGRDRTTGRSDASPASWLGTAASWAFSSPSRIPDGPNEDFASLTRKQVLVSFGGIPPDLTKFFTESAVHAANGYLRDGRSMLKVTSIVHAYDSLLLVTPAVASPSNLDILRNFIRESLPTGTPFEVALPLSTSFIKILDVPYFDPKELKITQEALEKALRTLVHAEVFAYLSTKPRIDRNSAHSTSCTVYCNIWDSQQGTHAKKALSQPIFLTGWSCAIRPATRHTGVPLCQRCWKWGHPTVACKAKQLSCPICSGPHEQKEHRQHAGCCKGNAKVKPPVPPTPHDQPCPYKGRCVNCHKDHAANSALCKFWAHRYDREWIMAKYCQTNVGKPSGSKHTPSTIGMEGDEVIGAPKHPDWLQMVRIKEGEVPRVIAYVSTRLSCYHPTMCCDIVDHRDILVLSLFSGGEVLNLMNVYSDDQHTAIEHLAAHVHSLPPFIYMAGDFNCVSTTWDDYEHGESSTAISLRDSASQIGLEWARPSNHGPTRISPNPNQRSNVLDLVFLAPSEILISMPRLEHDLQGPSDHVPICTDLDIGPELPGSGRRTIKPGSEAEKSFISDILRDLAAIPVAAPATKEGVEALADAIATAFSDTWLAHSTESKPTKRSKSWWTDECLETFGVYQLSRSLADYNKFKKACKNAKCDFFDEHIAEMATSRKHPWDLMEWVKQHKLPPCEAIRNGDQPCHDMDDLWDALHGMYNLASGREYDASVLDELPDQPVREWADFSEHELLSALKGCSNSSAPGPDHITWVHLKELLKDKHVLALFIVLANACLRVGHWLRIFKESLSVIVPKPNKPSYTVPKAFRLIVLFITFGKLIEKMIANRIQFDAVKHDIFHPNQLGGIHQRSTEDAGLILTHLMRAGWVKGLQTSALAFDIAQFFPSINHDTELFHFSCRRDTYNPSLDLGYAPHTGTTPLKPKTYWRYLGFYFDHGLTFHEHVCYYATKAFTTVQAMRMLRNSTRGLSPKQRHLLYQLCVIPIATYSYRLWYFDGAHNKGVMNQLKRMQRKAALWITGAFRTSPTGGLEALAGLIPVHLMLKKLAMRAVYRVATLSDTHPLRSMMGEELLK</sequence>
<dbReference type="InterPro" id="IPR005135">
    <property type="entry name" value="Endo/exonuclease/phosphatase"/>
</dbReference>
<gene>
    <name evidence="3" type="ORF">AAE3_LOCUS12871</name>
</gene>
<evidence type="ECO:0000313" key="4">
    <source>
        <dbReference type="Proteomes" id="UP000467700"/>
    </source>
</evidence>
<feature type="compositionally biased region" description="Basic residues" evidence="1">
    <location>
        <begin position="68"/>
        <end position="79"/>
    </location>
</feature>
<dbReference type="Pfam" id="PF14529">
    <property type="entry name" value="Exo_endo_phos_2"/>
    <property type="match status" value="1"/>
</dbReference>
<dbReference type="InterPro" id="IPR036691">
    <property type="entry name" value="Endo/exonu/phosph_ase_sf"/>
</dbReference>
<dbReference type="SUPFAM" id="SSF56219">
    <property type="entry name" value="DNase I-like"/>
    <property type="match status" value="1"/>
</dbReference>
<dbReference type="Gene3D" id="3.60.10.10">
    <property type="entry name" value="Endonuclease/exonuclease/phosphatase"/>
    <property type="match status" value="1"/>
</dbReference>
<reference evidence="3 4" key="1">
    <citation type="submission" date="2020-01" db="EMBL/GenBank/DDBJ databases">
        <authorList>
            <person name="Gupta K D."/>
        </authorList>
    </citation>
    <scope>NUCLEOTIDE SEQUENCE [LARGE SCALE GENOMIC DNA]</scope>
</reference>
<dbReference type="GO" id="GO:0003824">
    <property type="term" value="F:catalytic activity"/>
    <property type="evidence" value="ECO:0007669"/>
    <property type="project" value="InterPro"/>
</dbReference>
<name>A0A8S0XT16_CYCAE</name>
<evidence type="ECO:0000256" key="1">
    <source>
        <dbReference type="SAM" id="MobiDB-lite"/>
    </source>
</evidence>
<evidence type="ECO:0000313" key="3">
    <source>
        <dbReference type="EMBL" id="CAA7270663.1"/>
    </source>
</evidence>
<feature type="domain" description="Endonuclease/exonuclease/phosphatase" evidence="2">
    <location>
        <begin position="709"/>
        <end position="826"/>
    </location>
</feature>
<comment type="caution">
    <text evidence="3">The sequence shown here is derived from an EMBL/GenBank/DDBJ whole genome shotgun (WGS) entry which is preliminary data.</text>
</comment>
<feature type="compositionally biased region" description="Low complexity" evidence="1">
    <location>
        <begin position="1"/>
        <end position="16"/>
    </location>
</feature>
<dbReference type="PANTHER" id="PTHR33481">
    <property type="entry name" value="REVERSE TRANSCRIPTASE"/>
    <property type="match status" value="1"/>
</dbReference>
<proteinExistence type="predicted"/>
<dbReference type="Proteomes" id="UP000467700">
    <property type="component" value="Unassembled WGS sequence"/>
</dbReference>
<organism evidence="3 4">
    <name type="scientific">Cyclocybe aegerita</name>
    <name type="common">Black poplar mushroom</name>
    <name type="synonym">Agrocybe aegerita</name>
    <dbReference type="NCBI Taxonomy" id="1973307"/>
    <lineage>
        <taxon>Eukaryota</taxon>
        <taxon>Fungi</taxon>
        <taxon>Dikarya</taxon>
        <taxon>Basidiomycota</taxon>
        <taxon>Agaricomycotina</taxon>
        <taxon>Agaricomycetes</taxon>
        <taxon>Agaricomycetidae</taxon>
        <taxon>Agaricales</taxon>
        <taxon>Agaricineae</taxon>
        <taxon>Bolbitiaceae</taxon>
        <taxon>Cyclocybe</taxon>
    </lineage>
</organism>
<evidence type="ECO:0000259" key="2">
    <source>
        <dbReference type="Pfam" id="PF14529"/>
    </source>
</evidence>
<accession>A0A8S0XT16</accession>
<dbReference type="EMBL" id="CACVBS010000093">
    <property type="protein sequence ID" value="CAA7270663.1"/>
    <property type="molecule type" value="Genomic_DNA"/>
</dbReference>
<dbReference type="OrthoDB" id="412006at2759"/>
<dbReference type="PANTHER" id="PTHR33481:SF1">
    <property type="entry name" value="ENDONUCLEASE_EXONUCLEASE_PHOSPHATASE DOMAIN-CONTAINING PROTEIN-RELATED"/>
    <property type="match status" value="1"/>
</dbReference>
<feature type="region of interest" description="Disordered" evidence="1">
    <location>
        <begin position="1"/>
        <end position="112"/>
    </location>
</feature>
<feature type="compositionally biased region" description="Polar residues" evidence="1">
    <location>
        <begin position="53"/>
        <end position="63"/>
    </location>
</feature>
<feature type="region of interest" description="Disordered" evidence="1">
    <location>
        <begin position="260"/>
        <end position="313"/>
    </location>
</feature>
<keyword evidence="4" id="KW-1185">Reference proteome</keyword>
<protein>
    <recommendedName>
        <fullName evidence="2">Endonuclease/exonuclease/phosphatase domain-containing protein</fullName>
    </recommendedName>
</protein>